<evidence type="ECO:0000256" key="3">
    <source>
        <dbReference type="ARBA" id="ARBA00023163"/>
    </source>
</evidence>
<dbReference type="RefSeq" id="WP_135479278.1">
    <property type="nucleotide sequence ID" value="NZ_SIJK02000027.1"/>
</dbReference>
<name>A0ABS4DC78_9CHLR</name>
<dbReference type="Gene3D" id="1.10.10.10">
    <property type="entry name" value="Winged helix-like DNA-binding domain superfamily/Winged helix DNA-binding domain"/>
    <property type="match status" value="1"/>
</dbReference>
<dbReference type="InterPro" id="IPR001845">
    <property type="entry name" value="HTH_ArsR_DNA-bd_dom"/>
</dbReference>
<evidence type="ECO:0000259" key="4">
    <source>
        <dbReference type="PROSITE" id="PS50987"/>
    </source>
</evidence>
<evidence type="ECO:0000256" key="2">
    <source>
        <dbReference type="ARBA" id="ARBA00023125"/>
    </source>
</evidence>
<keyword evidence="3" id="KW-0804">Transcription</keyword>
<dbReference type="Proteomes" id="UP001193081">
    <property type="component" value="Unassembled WGS sequence"/>
</dbReference>
<dbReference type="SUPFAM" id="SSF46785">
    <property type="entry name" value="Winged helix' DNA-binding domain"/>
    <property type="match status" value="1"/>
</dbReference>
<dbReference type="PANTHER" id="PTHR43132:SF2">
    <property type="entry name" value="ARSENICAL RESISTANCE OPERON REPRESSOR ARSR-RELATED"/>
    <property type="match status" value="1"/>
</dbReference>
<dbReference type="CDD" id="cd00090">
    <property type="entry name" value="HTH_ARSR"/>
    <property type="match status" value="1"/>
</dbReference>
<gene>
    <name evidence="5" type="ORF">EYB53_015140</name>
</gene>
<dbReference type="PROSITE" id="PS50987">
    <property type="entry name" value="HTH_ARSR_2"/>
    <property type="match status" value="1"/>
</dbReference>
<reference evidence="5 6" key="1">
    <citation type="submission" date="2021-03" db="EMBL/GenBank/DDBJ databases">
        <authorList>
            <person name="Grouzdev D.S."/>
        </authorList>
    </citation>
    <scope>NUCLEOTIDE SEQUENCE [LARGE SCALE GENOMIC DNA]</scope>
    <source>
        <strain evidence="5 6">M50-1</strain>
    </source>
</reference>
<organism evidence="5 6">
    <name type="scientific">Candidatus Chloroploca mongolica</name>
    <dbReference type="NCBI Taxonomy" id="2528176"/>
    <lineage>
        <taxon>Bacteria</taxon>
        <taxon>Bacillati</taxon>
        <taxon>Chloroflexota</taxon>
        <taxon>Chloroflexia</taxon>
        <taxon>Chloroflexales</taxon>
        <taxon>Chloroflexineae</taxon>
        <taxon>Oscillochloridaceae</taxon>
        <taxon>Candidatus Chloroploca</taxon>
    </lineage>
</organism>
<keyword evidence="6" id="KW-1185">Reference proteome</keyword>
<sequence>MKDSATLQQAQIFKTLAHPVRLAILTLLRDGEACVCHLEAKLGQRQAYVSQQLAVLRKAGLIEDRRDGLNIFYRLTRPEVLHLLETARQMTGSDEPVYPDAVQCPCPHCTSSLPSVIELVEV</sequence>
<keyword evidence="1" id="KW-0805">Transcription regulation</keyword>
<dbReference type="InterPro" id="IPR036388">
    <property type="entry name" value="WH-like_DNA-bd_sf"/>
</dbReference>
<protein>
    <submittedName>
        <fullName evidence="5">Winged helix-turn-helix transcriptional regulator</fullName>
    </submittedName>
</protein>
<dbReference type="EMBL" id="SIJK02000027">
    <property type="protein sequence ID" value="MBP1467048.1"/>
    <property type="molecule type" value="Genomic_DNA"/>
</dbReference>
<accession>A0ABS4DC78</accession>
<feature type="domain" description="HTH arsR-type" evidence="4">
    <location>
        <begin position="1"/>
        <end position="95"/>
    </location>
</feature>
<dbReference type="NCBIfam" id="NF033788">
    <property type="entry name" value="HTH_metalloreg"/>
    <property type="match status" value="1"/>
</dbReference>
<dbReference type="InterPro" id="IPR011991">
    <property type="entry name" value="ArsR-like_HTH"/>
</dbReference>
<comment type="caution">
    <text evidence="5">The sequence shown here is derived from an EMBL/GenBank/DDBJ whole genome shotgun (WGS) entry which is preliminary data.</text>
</comment>
<evidence type="ECO:0000313" key="6">
    <source>
        <dbReference type="Proteomes" id="UP001193081"/>
    </source>
</evidence>
<dbReference type="InterPro" id="IPR051011">
    <property type="entry name" value="Metal_resp_trans_reg"/>
</dbReference>
<evidence type="ECO:0000256" key="1">
    <source>
        <dbReference type="ARBA" id="ARBA00023015"/>
    </source>
</evidence>
<dbReference type="InterPro" id="IPR036390">
    <property type="entry name" value="WH_DNA-bd_sf"/>
</dbReference>
<dbReference type="Pfam" id="PF01022">
    <property type="entry name" value="HTH_5"/>
    <property type="match status" value="1"/>
</dbReference>
<keyword evidence="2" id="KW-0238">DNA-binding</keyword>
<dbReference type="SMART" id="SM00418">
    <property type="entry name" value="HTH_ARSR"/>
    <property type="match status" value="1"/>
</dbReference>
<dbReference type="PRINTS" id="PR00778">
    <property type="entry name" value="HTHARSR"/>
</dbReference>
<dbReference type="PANTHER" id="PTHR43132">
    <property type="entry name" value="ARSENICAL RESISTANCE OPERON REPRESSOR ARSR-RELATED"/>
    <property type="match status" value="1"/>
</dbReference>
<proteinExistence type="predicted"/>
<evidence type="ECO:0000313" key="5">
    <source>
        <dbReference type="EMBL" id="MBP1467048.1"/>
    </source>
</evidence>